<dbReference type="eggNOG" id="ENOG502SAM6">
    <property type="taxonomic scope" value="Eukaryota"/>
</dbReference>
<organism evidence="3 4">
    <name type="scientific">Fomitopsis schrenkii</name>
    <name type="common">Brown rot fungus</name>
    <dbReference type="NCBI Taxonomy" id="2126942"/>
    <lineage>
        <taxon>Eukaryota</taxon>
        <taxon>Fungi</taxon>
        <taxon>Dikarya</taxon>
        <taxon>Basidiomycota</taxon>
        <taxon>Agaricomycotina</taxon>
        <taxon>Agaricomycetes</taxon>
        <taxon>Polyporales</taxon>
        <taxon>Fomitopsis</taxon>
    </lineage>
</organism>
<reference evidence="3 4" key="1">
    <citation type="journal article" date="2012" name="Science">
        <title>The Paleozoic origin of enzymatic lignin decomposition reconstructed from 31 fungal genomes.</title>
        <authorList>
            <person name="Floudas D."/>
            <person name="Binder M."/>
            <person name="Riley R."/>
            <person name="Barry K."/>
            <person name="Blanchette R.A."/>
            <person name="Henrissat B."/>
            <person name="Martinez A.T."/>
            <person name="Otillar R."/>
            <person name="Spatafora J.W."/>
            <person name="Yadav J.S."/>
            <person name="Aerts A."/>
            <person name="Benoit I."/>
            <person name="Boyd A."/>
            <person name="Carlson A."/>
            <person name="Copeland A."/>
            <person name="Coutinho P.M."/>
            <person name="de Vries R.P."/>
            <person name="Ferreira P."/>
            <person name="Findley K."/>
            <person name="Foster B."/>
            <person name="Gaskell J."/>
            <person name="Glotzer D."/>
            <person name="Gorecki P."/>
            <person name="Heitman J."/>
            <person name="Hesse C."/>
            <person name="Hori C."/>
            <person name="Igarashi K."/>
            <person name="Jurgens J.A."/>
            <person name="Kallen N."/>
            <person name="Kersten P."/>
            <person name="Kohler A."/>
            <person name="Kuees U."/>
            <person name="Kumar T.K.A."/>
            <person name="Kuo A."/>
            <person name="LaButti K."/>
            <person name="Larrondo L.F."/>
            <person name="Lindquist E."/>
            <person name="Ling A."/>
            <person name="Lombard V."/>
            <person name="Lucas S."/>
            <person name="Lundell T."/>
            <person name="Martin R."/>
            <person name="McLaughlin D.J."/>
            <person name="Morgenstern I."/>
            <person name="Morin E."/>
            <person name="Murat C."/>
            <person name="Nagy L.G."/>
            <person name="Nolan M."/>
            <person name="Ohm R.A."/>
            <person name="Patyshakuliyeva A."/>
            <person name="Rokas A."/>
            <person name="Ruiz-Duenas F.J."/>
            <person name="Sabat G."/>
            <person name="Salamov A."/>
            <person name="Samejima M."/>
            <person name="Schmutz J."/>
            <person name="Slot J.C."/>
            <person name="St John F."/>
            <person name="Stenlid J."/>
            <person name="Sun H."/>
            <person name="Sun S."/>
            <person name="Syed K."/>
            <person name="Tsang A."/>
            <person name="Wiebenga A."/>
            <person name="Young D."/>
            <person name="Pisabarro A."/>
            <person name="Eastwood D.C."/>
            <person name="Martin F."/>
            <person name="Cullen D."/>
            <person name="Grigoriev I.V."/>
            <person name="Hibbett D.S."/>
        </authorList>
    </citation>
    <scope>NUCLEOTIDE SEQUENCE</scope>
    <source>
        <strain evidence="4">FP-58527</strain>
    </source>
</reference>
<dbReference type="InParanoid" id="S8DRH0"/>
<dbReference type="InterPro" id="IPR036047">
    <property type="entry name" value="F-box-like_dom_sf"/>
</dbReference>
<evidence type="ECO:0000256" key="1">
    <source>
        <dbReference type="SAM" id="MobiDB-lite"/>
    </source>
</evidence>
<proteinExistence type="predicted"/>
<feature type="region of interest" description="Disordered" evidence="1">
    <location>
        <begin position="1"/>
        <end position="41"/>
    </location>
</feature>
<accession>S8DRH0</accession>
<feature type="domain" description="F-box" evidence="2">
    <location>
        <begin position="43"/>
        <end position="92"/>
    </location>
</feature>
<dbReference type="PROSITE" id="PS50181">
    <property type="entry name" value="FBOX"/>
    <property type="match status" value="1"/>
</dbReference>
<keyword evidence="4" id="KW-1185">Reference proteome</keyword>
<protein>
    <recommendedName>
        <fullName evidence="2">F-box domain-containing protein</fullName>
    </recommendedName>
</protein>
<dbReference type="CDD" id="cd09917">
    <property type="entry name" value="F-box_SF"/>
    <property type="match status" value="1"/>
</dbReference>
<dbReference type="Proteomes" id="UP000015241">
    <property type="component" value="Unassembled WGS sequence"/>
</dbReference>
<evidence type="ECO:0000313" key="3">
    <source>
        <dbReference type="EMBL" id="EPS95876.1"/>
    </source>
</evidence>
<dbReference type="EMBL" id="KE504198">
    <property type="protein sequence ID" value="EPS95876.1"/>
    <property type="molecule type" value="Genomic_DNA"/>
</dbReference>
<gene>
    <name evidence="3" type="ORF">FOMPIDRAFT_1053778</name>
</gene>
<dbReference type="OrthoDB" id="2526341at2759"/>
<evidence type="ECO:0000259" key="2">
    <source>
        <dbReference type="PROSITE" id="PS50181"/>
    </source>
</evidence>
<evidence type="ECO:0000313" key="4">
    <source>
        <dbReference type="Proteomes" id="UP000015241"/>
    </source>
</evidence>
<dbReference type="SUPFAM" id="SSF81383">
    <property type="entry name" value="F-box domain"/>
    <property type="match status" value="1"/>
</dbReference>
<sequence length="546" mass="63133">MPAKKVRRSAGVTDVKGRPTKSAVEQPEHKNSKTGRRRKLRSLDDIVKMPTDVMHEITRYLHPRDILHLSWVSKDFHTFFMRKSSAYIWKRSLGHVQGLPSRPDKLIEPAWITFMFTTWCTVPRKSAYMPNAFLKSDIQDFIDSWKALLKDNADEVTKALFLGRRIIEVRKIAQVSRRSVPDGVTNACNFEQHAALCSEWVETVAQERKDEQEELRKERLEEVISRLRGLGWGRELDLLAEKDYSILREQKQMRIAKKVTDRVWRNMEADMVACMEKVREEQLAQERRQKLRARWVTFKPILEKLAEHPSAKRYKMNYGDIVLMPEVRKIMDVSLDANVVLEPSSFDELRERFSEAVERWHVRMCDELRTEFFQPDSVGQGSNKAGKTPDPNIDPLELAMSRFRCRCCINYSRPTMWYPDVLFHSCLQVRLGTGGPKAKGGDDYEASGMEILRQWFSSTKLLRRRPSGSLTLDKPTALSCKLIEMCGMDPSTATAKEMDASDVKFVLDNKVMTWIAAMLHQDRQSVFCSWQIRAPGDAKEHGTDAT</sequence>
<name>S8DRH0_FOMSC</name>
<dbReference type="InterPro" id="IPR001810">
    <property type="entry name" value="F-box_dom"/>
</dbReference>
<dbReference type="AlphaFoldDB" id="S8DRH0"/>
<dbReference type="HOGENOM" id="CLU_010790_2_3_1"/>